<reference evidence="1 2" key="1">
    <citation type="journal article" date="2023" name="Plants (Basel)">
        <title>Bridging the Gap: Combining Genomics and Transcriptomics Approaches to Understand Stylosanthes scabra, an Orphan Legume from the Brazilian Caatinga.</title>
        <authorList>
            <person name="Ferreira-Neto J.R.C."/>
            <person name="da Silva M.D."/>
            <person name="Binneck E."/>
            <person name="de Melo N.F."/>
            <person name="da Silva R.H."/>
            <person name="de Melo A.L.T.M."/>
            <person name="Pandolfi V."/>
            <person name="Bustamante F.O."/>
            <person name="Brasileiro-Vidal A.C."/>
            <person name="Benko-Iseppon A.M."/>
        </authorList>
    </citation>
    <scope>NUCLEOTIDE SEQUENCE [LARGE SCALE GENOMIC DNA]</scope>
    <source>
        <tissue evidence="1">Leaves</tissue>
    </source>
</reference>
<organism evidence="1 2">
    <name type="scientific">Stylosanthes scabra</name>
    <dbReference type="NCBI Taxonomy" id="79078"/>
    <lineage>
        <taxon>Eukaryota</taxon>
        <taxon>Viridiplantae</taxon>
        <taxon>Streptophyta</taxon>
        <taxon>Embryophyta</taxon>
        <taxon>Tracheophyta</taxon>
        <taxon>Spermatophyta</taxon>
        <taxon>Magnoliopsida</taxon>
        <taxon>eudicotyledons</taxon>
        <taxon>Gunneridae</taxon>
        <taxon>Pentapetalae</taxon>
        <taxon>rosids</taxon>
        <taxon>fabids</taxon>
        <taxon>Fabales</taxon>
        <taxon>Fabaceae</taxon>
        <taxon>Papilionoideae</taxon>
        <taxon>50 kb inversion clade</taxon>
        <taxon>dalbergioids sensu lato</taxon>
        <taxon>Dalbergieae</taxon>
        <taxon>Pterocarpus clade</taxon>
        <taxon>Stylosanthes</taxon>
    </lineage>
</organism>
<keyword evidence="2" id="KW-1185">Reference proteome</keyword>
<evidence type="ECO:0000313" key="1">
    <source>
        <dbReference type="EMBL" id="MED6170254.1"/>
    </source>
</evidence>
<dbReference type="EMBL" id="JASCZI010151151">
    <property type="protein sequence ID" value="MED6170254.1"/>
    <property type="molecule type" value="Genomic_DNA"/>
</dbReference>
<name>A0ABU6VA30_9FABA</name>
<sequence length="66" mass="7457">MLGLGCCCPCMEFLDSAADFCDIRGLKLRIMLLFLLLPWTNGQEFILLHLNGCRLGKLRKLITGTR</sequence>
<evidence type="ECO:0000313" key="2">
    <source>
        <dbReference type="Proteomes" id="UP001341840"/>
    </source>
</evidence>
<dbReference type="Proteomes" id="UP001341840">
    <property type="component" value="Unassembled WGS sequence"/>
</dbReference>
<comment type="caution">
    <text evidence="1">The sequence shown here is derived from an EMBL/GenBank/DDBJ whole genome shotgun (WGS) entry which is preliminary data.</text>
</comment>
<protein>
    <submittedName>
        <fullName evidence="1">Uncharacterized protein</fullName>
    </submittedName>
</protein>
<proteinExistence type="predicted"/>
<gene>
    <name evidence="1" type="ORF">PIB30_028986</name>
</gene>
<accession>A0ABU6VA30</accession>